<accession>A0A1Y1T3Y4</accession>
<evidence type="ECO:0000313" key="1">
    <source>
        <dbReference type="EMBL" id="ORL45750.1"/>
    </source>
</evidence>
<evidence type="ECO:0008006" key="3">
    <source>
        <dbReference type="Google" id="ProtNLM"/>
    </source>
</evidence>
<dbReference type="Proteomes" id="UP000192746">
    <property type="component" value="Unassembled WGS sequence"/>
</dbReference>
<organism evidence="1 2">
    <name type="scientific">Zunongwangia atlantica 22II14-10F7</name>
    <dbReference type="NCBI Taxonomy" id="1185767"/>
    <lineage>
        <taxon>Bacteria</taxon>
        <taxon>Pseudomonadati</taxon>
        <taxon>Bacteroidota</taxon>
        <taxon>Flavobacteriia</taxon>
        <taxon>Flavobacteriales</taxon>
        <taxon>Flavobacteriaceae</taxon>
        <taxon>Zunongwangia</taxon>
    </lineage>
</organism>
<dbReference type="AlphaFoldDB" id="A0A1Y1T3Y4"/>
<gene>
    <name evidence="1" type="ORF">IIF7_08865</name>
</gene>
<reference evidence="1 2" key="1">
    <citation type="submission" date="2013-04" db="EMBL/GenBank/DDBJ databases">
        <title>Zunongwangia sp. 22II14-10F7 Genome Sequencing.</title>
        <authorList>
            <person name="Lai Q."/>
            <person name="Shao Z."/>
        </authorList>
    </citation>
    <scope>NUCLEOTIDE SEQUENCE [LARGE SCALE GENOMIC DNA]</scope>
    <source>
        <strain evidence="1 2">22II14-10F7</strain>
    </source>
</reference>
<proteinExistence type="predicted"/>
<protein>
    <recommendedName>
        <fullName evidence="3">tRNA modification GTPase</fullName>
    </recommendedName>
</protein>
<keyword evidence="2" id="KW-1185">Reference proteome</keyword>
<evidence type="ECO:0000313" key="2">
    <source>
        <dbReference type="Proteomes" id="UP000192746"/>
    </source>
</evidence>
<dbReference type="STRING" id="1185767.IIF7_08865"/>
<dbReference type="EMBL" id="ARYN01000007">
    <property type="protein sequence ID" value="ORL45750.1"/>
    <property type="molecule type" value="Genomic_DNA"/>
</dbReference>
<sequence length="410" mass="47404">MLKNYAFLLIILIGIPLYSQDKLDNGEIVFNSGKTLNVLIQNKDWVYTPRSFRIKNRYEDAFQVIPSDSVKKLTVGKFQFVRAIVDFDTSSDDIKNISTNKNPNFKKTSILLRVILKGAGSLYSFERPDVTRYFYSIRSMDSIKQLIYKRYRSTGQLVKENQHYKQQLYLDINCSNNDIHFYNYVDYKKKDLIDVFKRYNQCKNVNYELLSSKEKSNSFITIFPEIGISHGALRVNSGLNAGDTEINLTTPKIGVNFEYVFSGGYNKWSVLLKTSYESASISKEIFDNYSADLKIDYNALTFYPALNYYFYPTHKTKFFLNAGIEYNLHVNSKVMFLNTNRAIDPVLDNPQSSVGLGVGSGIQHKGFMILLHYSSRKFKGRNFVMGNYDLDWGSSLSLFTFSLAYKFDFR</sequence>
<dbReference type="RefSeq" id="WP_084841331.1">
    <property type="nucleotide sequence ID" value="NZ_ARYN01000007.1"/>
</dbReference>
<name>A0A1Y1T3Y4_9FLAO</name>
<dbReference type="OrthoDB" id="1349895at2"/>
<comment type="caution">
    <text evidence="1">The sequence shown here is derived from an EMBL/GenBank/DDBJ whole genome shotgun (WGS) entry which is preliminary data.</text>
</comment>